<dbReference type="GO" id="GO:0005524">
    <property type="term" value="F:ATP binding"/>
    <property type="evidence" value="ECO:0007669"/>
    <property type="project" value="UniProtKB-KW"/>
</dbReference>
<comment type="subcellular location">
    <subcellularLocation>
        <location evidence="2">Cell inner membrane</location>
        <topology evidence="2">Multi-pass membrane protein</topology>
    </subcellularLocation>
</comment>
<evidence type="ECO:0000256" key="16">
    <source>
        <dbReference type="ARBA" id="ARBA00023012"/>
    </source>
</evidence>
<dbReference type="PANTHER" id="PTHR43047">
    <property type="entry name" value="TWO-COMPONENT HISTIDINE PROTEIN KINASE"/>
    <property type="match status" value="1"/>
</dbReference>
<evidence type="ECO:0000256" key="6">
    <source>
        <dbReference type="ARBA" id="ARBA00022519"/>
    </source>
</evidence>
<dbReference type="Pfam" id="PF00072">
    <property type="entry name" value="Response_reg"/>
    <property type="match status" value="1"/>
</dbReference>
<evidence type="ECO:0000256" key="11">
    <source>
        <dbReference type="ARBA" id="ARBA00022777"/>
    </source>
</evidence>
<dbReference type="SMART" id="SM00387">
    <property type="entry name" value="HATPase_c"/>
    <property type="match status" value="1"/>
</dbReference>
<keyword evidence="16" id="KW-0902">Two-component regulatory system</keyword>
<dbReference type="SUPFAM" id="SSF103190">
    <property type="entry name" value="Sensory domain-like"/>
    <property type="match status" value="1"/>
</dbReference>
<dbReference type="RefSeq" id="WP_109320808.1">
    <property type="nucleotide sequence ID" value="NZ_QFWT01000010.1"/>
</dbReference>
<proteinExistence type="predicted"/>
<evidence type="ECO:0000256" key="15">
    <source>
        <dbReference type="ARBA" id="ARBA00022989"/>
    </source>
</evidence>
<dbReference type="SUPFAM" id="SSF47384">
    <property type="entry name" value="Homodimeric domain of signal transducing histidine kinase"/>
    <property type="match status" value="1"/>
</dbReference>
<evidence type="ECO:0000256" key="14">
    <source>
        <dbReference type="ARBA" id="ARBA00022912"/>
    </source>
</evidence>
<keyword evidence="7 17" id="KW-0597">Phosphoprotein</keyword>
<dbReference type="SMART" id="SM00448">
    <property type="entry name" value="REC"/>
    <property type="match status" value="1"/>
</dbReference>
<evidence type="ECO:0000259" key="20">
    <source>
        <dbReference type="PROSITE" id="PS50110"/>
    </source>
</evidence>
<dbReference type="Proteomes" id="UP000245362">
    <property type="component" value="Unassembled WGS sequence"/>
</dbReference>
<evidence type="ECO:0000256" key="5">
    <source>
        <dbReference type="ARBA" id="ARBA00022475"/>
    </source>
</evidence>
<evidence type="ECO:0000256" key="8">
    <source>
        <dbReference type="ARBA" id="ARBA00022679"/>
    </source>
</evidence>
<dbReference type="InterPro" id="IPR001789">
    <property type="entry name" value="Sig_transdc_resp-reg_receiver"/>
</dbReference>
<evidence type="ECO:0000256" key="3">
    <source>
        <dbReference type="ARBA" id="ARBA00012438"/>
    </source>
</evidence>
<evidence type="ECO:0000256" key="4">
    <source>
        <dbReference type="ARBA" id="ARBA00019468"/>
    </source>
</evidence>
<feature type="domain" description="Histidine kinase" evidence="19">
    <location>
        <begin position="484"/>
        <end position="710"/>
    </location>
</feature>
<evidence type="ECO:0000256" key="2">
    <source>
        <dbReference type="ARBA" id="ARBA00004429"/>
    </source>
</evidence>
<evidence type="ECO:0000313" key="21">
    <source>
        <dbReference type="EMBL" id="PWI32287.1"/>
    </source>
</evidence>
<dbReference type="InterPro" id="IPR003594">
    <property type="entry name" value="HATPase_dom"/>
</dbReference>
<dbReference type="AlphaFoldDB" id="A0A2U3B677"/>
<dbReference type="Gene3D" id="3.30.565.10">
    <property type="entry name" value="Histidine kinase-like ATPase, C-terminal domain"/>
    <property type="match status" value="1"/>
</dbReference>
<evidence type="ECO:0000256" key="10">
    <source>
        <dbReference type="ARBA" id="ARBA00022741"/>
    </source>
</evidence>
<dbReference type="GO" id="GO:0000155">
    <property type="term" value="F:phosphorelay sensor kinase activity"/>
    <property type="evidence" value="ECO:0007669"/>
    <property type="project" value="InterPro"/>
</dbReference>
<evidence type="ECO:0000259" key="19">
    <source>
        <dbReference type="PROSITE" id="PS50109"/>
    </source>
</evidence>
<keyword evidence="6" id="KW-0997">Cell inner membrane</keyword>
<dbReference type="Pfam" id="PF02518">
    <property type="entry name" value="HATPase_c"/>
    <property type="match status" value="1"/>
</dbReference>
<evidence type="ECO:0000256" key="12">
    <source>
        <dbReference type="ARBA" id="ARBA00022801"/>
    </source>
</evidence>
<feature type="modified residue" description="4-aspartylphosphate" evidence="17">
    <location>
        <position position="784"/>
    </location>
</feature>
<keyword evidence="13" id="KW-0067">ATP-binding</keyword>
<comment type="catalytic activity">
    <reaction evidence="1">
        <text>ATP + protein L-histidine = ADP + protein N-phospho-L-histidine.</text>
        <dbReference type="EC" id="2.7.13.3"/>
    </reaction>
</comment>
<dbReference type="SUPFAM" id="SSF55874">
    <property type="entry name" value="ATPase domain of HSP90 chaperone/DNA topoisomerase II/histidine kinase"/>
    <property type="match status" value="1"/>
</dbReference>
<dbReference type="GO" id="GO:0005886">
    <property type="term" value="C:plasma membrane"/>
    <property type="evidence" value="ECO:0007669"/>
    <property type="project" value="UniProtKB-SubCell"/>
</dbReference>
<dbReference type="InterPro" id="IPR036097">
    <property type="entry name" value="HisK_dim/P_sf"/>
</dbReference>
<feature type="transmembrane region" description="Helical" evidence="18">
    <location>
        <begin position="283"/>
        <end position="301"/>
    </location>
</feature>
<protein>
    <recommendedName>
        <fullName evidence="4">Autoinducer 2 sensor kinase/phosphatase LuxQ</fullName>
        <ecNumber evidence="3">2.7.13.3</ecNumber>
    </recommendedName>
</protein>
<gene>
    <name evidence="21" type="ORF">DI392_16580</name>
</gene>
<accession>A0A2U3B677</accession>
<keyword evidence="10" id="KW-0547">Nucleotide-binding</keyword>
<dbReference type="InterPro" id="IPR043056">
    <property type="entry name" value="LuxQ-periplasm_N"/>
</dbReference>
<dbReference type="PROSITE" id="PS50110">
    <property type="entry name" value="RESPONSE_REGULATORY"/>
    <property type="match status" value="1"/>
</dbReference>
<keyword evidence="11" id="KW-0418">Kinase</keyword>
<dbReference type="GO" id="GO:0004721">
    <property type="term" value="F:phosphoprotein phosphatase activity"/>
    <property type="evidence" value="ECO:0007669"/>
    <property type="project" value="UniProtKB-KW"/>
</dbReference>
<dbReference type="PRINTS" id="PR00344">
    <property type="entry name" value="BCTRLSENSOR"/>
</dbReference>
<dbReference type="EMBL" id="QFWT01000010">
    <property type="protein sequence ID" value="PWI32287.1"/>
    <property type="molecule type" value="Genomic_DNA"/>
</dbReference>
<dbReference type="PROSITE" id="PS50109">
    <property type="entry name" value="HIS_KIN"/>
    <property type="match status" value="1"/>
</dbReference>
<dbReference type="FunFam" id="3.30.565.10:FF:000010">
    <property type="entry name" value="Sensor histidine kinase RcsC"/>
    <property type="match status" value="1"/>
</dbReference>
<dbReference type="InterPro" id="IPR036890">
    <property type="entry name" value="HATPase_C_sf"/>
</dbReference>
<keyword evidence="14" id="KW-0904">Protein phosphatase</keyword>
<dbReference type="InterPro" id="IPR005467">
    <property type="entry name" value="His_kinase_dom"/>
</dbReference>
<evidence type="ECO:0000256" key="1">
    <source>
        <dbReference type="ARBA" id="ARBA00000085"/>
    </source>
</evidence>
<dbReference type="InterPro" id="IPR015387">
    <property type="entry name" value="LuxQ-periplasm_dom"/>
</dbReference>
<comment type="caution">
    <text evidence="21">The sequence shown here is derived from an EMBL/GenBank/DDBJ whole genome shotgun (WGS) entry which is preliminary data.</text>
</comment>
<keyword evidence="9 18" id="KW-0812">Transmembrane</keyword>
<dbReference type="Gene3D" id="1.10.287.130">
    <property type="match status" value="1"/>
</dbReference>
<dbReference type="SUPFAM" id="SSF52172">
    <property type="entry name" value="CheY-like"/>
    <property type="match status" value="1"/>
</dbReference>
<dbReference type="Pfam" id="PF00512">
    <property type="entry name" value="HisKA"/>
    <property type="match status" value="1"/>
</dbReference>
<dbReference type="CDD" id="cd17546">
    <property type="entry name" value="REC_hyHK_CKI1_RcsC-like"/>
    <property type="match status" value="1"/>
</dbReference>
<feature type="domain" description="Response regulatory" evidence="20">
    <location>
        <begin position="735"/>
        <end position="850"/>
    </location>
</feature>
<dbReference type="CDD" id="cd16922">
    <property type="entry name" value="HATPase_EvgS-ArcB-TorS-like"/>
    <property type="match status" value="1"/>
</dbReference>
<dbReference type="SUPFAM" id="SSF55785">
    <property type="entry name" value="PYP-like sensor domain (PAS domain)"/>
    <property type="match status" value="1"/>
</dbReference>
<dbReference type="CDD" id="cd00082">
    <property type="entry name" value="HisKA"/>
    <property type="match status" value="1"/>
</dbReference>
<dbReference type="Gene3D" id="3.30.450.220">
    <property type="entry name" value="LuxQ periplasmic domain, N-terminal subdomain"/>
    <property type="match status" value="1"/>
</dbReference>
<keyword evidence="15 18" id="KW-1133">Transmembrane helix</keyword>
<dbReference type="Gene3D" id="3.30.450.20">
    <property type="entry name" value="PAS domain"/>
    <property type="match status" value="1"/>
</dbReference>
<evidence type="ECO:0000256" key="17">
    <source>
        <dbReference type="PROSITE-ProRule" id="PRU00169"/>
    </source>
</evidence>
<dbReference type="InterPro" id="IPR029151">
    <property type="entry name" value="Sensor-like_sf"/>
</dbReference>
<evidence type="ECO:0000256" key="7">
    <source>
        <dbReference type="ARBA" id="ARBA00022553"/>
    </source>
</evidence>
<keyword evidence="18" id="KW-0472">Membrane</keyword>
<evidence type="ECO:0000256" key="13">
    <source>
        <dbReference type="ARBA" id="ARBA00022840"/>
    </source>
</evidence>
<keyword evidence="12" id="KW-0378">Hydrolase</keyword>
<keyword evidence="8" id="KW-0808">Transferase</keyword>
<dbReference type="Pfam" id="PF09308">
    <property type="entry name" value="LuxQ-periplasm"/>
    <property type="match status" value="1"/>
</dbReference>
<dbReference type="Gene3D" id="3.40.50.2300">
    <property type="match status" value="1"/>
</dbReference>
<evidence type="ECO:0000313" key="22">
    <source>
        <dbReference type="Proteomes" id="UP000245362"/>
    </source>
</evidence>
<dbReference type="OrthoDB" id="9810730at2"/>
<dbReference type="SMART" id="SM00388">
    <property type="entry name" value="HisKA"/>
    <property type="match status" value="1"/>
</dbReference>
<dbReference type="InterPro" id="IPR003661">
    <property type="entry name" value="HisK_dim/P_dom"/>
</dbReference>
<dbReference type="PANTHER" id="PTHR43047:SF69">
    <property type="entry name" value="HISTIDINE KINASE CONTAINING CHEY-HOMOLOGOUS RECEIVER DOMAIN-RELATED"/>
    <property type="match status" value="1"/>
</dbReference>
<dbReference type="InterPro" id="IPR035965">
    <property type="entry name" value="PAS-like_dom_sf"/>
</dbReference>
<keyword evidence="22" id="KW-1185">Reference proteome</keyword>
<organism evidence="21 22">
    <name type="scientific">Vibrio albus</name>
    <dbReference type="NCBI Taxonomy" id="2200953"/>
    <lineage>
        <taxon>Bacteria</taxon>
        <taxon>Pseudomonadati</taxon>
        <taxon>Pseudomonadota</taxon>
        <taxon>Gammaproteobacteria</taxon>
        <taxon>Vibrionales</taxon>
        <taxon>Vibrionaceae</taxon>
        <taxon>Vibrio</taxon>
    </lineage>
</organism>
<dbReference type="InterPro" id="IPR011006">
    <property type="entry name" value="CheY-like_superfamily"/>
</dbReference>
<keyword evidence="5" id="KW-1003">Cell membrane</keyword>
<dbReference type="EC" id="2.7.13.3" evidence="3"/>
<sequence>MNKKTIKSKNSLANLSLRLVFLVFSILTALILLFNYQISAKAVNQEVLRNMQQTSSLLQHLFDTHLSNGKNLQNNLANSVTLQQHLEKQEEALLDNYFLNLEKSDEKMVFDFGFITKGRHTVWNDGNAPFFGIQETQLEWIARSIVFNNRWHFINLDLGEGSVYMLARRVPVVAEETGEVLGQLYGAIVLNNNIELLHQFEIASGVNTAMLLIGGKPIASTIENPEQILSNNFPEESHEPFGAEYLYNQIDLRIAGVKTPVSVYTTEDNTNILSLEHNYRISLLFYFISILLAGFLARYLIQKRVVGELAPLMKFAQGCQTDKNAGTYSGSEIKEFNHIGRTLEKTFKDLRDKERSFQDLFDFSLSPIIVWDSHGEVVRMNSASDRVFEKNGEFSSRAFLNFQSVIKPQLDMVNEGAVITGMNITVFDTVYRWNLSPIELEDGVHSIIAQGQDITTLIEAERQSNLARIEAEKSANARADFLAKMSHEIRTPLNGILGISQLLKNLETDSDKIEKIEVLCQSGEHLLTVLNDILDFSRMEQGKFNIVLSDFNFSSLVSSVANIYRPLCMEKHLKFEIVNEVPENTHFHSDKVRLNQIIYNLLSNAVKFTHRGSISLRFELPDLEAYSGDQPIRHLSINVQDSGIGISSAKLDTIFEPFEQSEKTTTREYGGSGLGLTIVKHLVALLGGKVSVKSLVGSGSQFMVSIPVQVVSPHNIQSGIIRKEDLSELFEQQVSLLLVEDNKTNAFIAKAFCEKYNMQVDWAEDGLSALEKIKTSQYDVIFMDNQMPNLDGIEATKIIREQLKVNTPIFACTADGYEETRDKFLEAGADYVIVKPLREKNLFEAFSYLKTRLEPDQT</sequence>
<dbReference type="GO" id="GO:0009927">
    <property type="term" value="F:histidine phosphotransfer kinase activity"/>
    <property type="evidence" value="ECO:0007669"/>
    <property type="project" value="TreeGrafter"/>
</dbReference>
<evidence type="ECO:0000256" key="9">
    <source>
        <dbReference type="ARBA" id="ARBA00022692"/>
    </source>
</evidence>
<name>A0A2U3B677_9VIBR</name>
<evidence type="ECO:0000256" key="18">
    <source>
        <dbReference type="SAM" id="Phobius"/>
    </source>
</evidence>
<dbReference type="InterPro" id="IPR004358">
    <property type="entry name" value="Sig_transdc_His_kin-like_C"/>
</dbReference>
<reference evidence="21 22" key="1">
    <citation type="submission" date="2018-05" db="EMBL/GenBank/DDBJ databases">
        <title>Vibrio limimaris sp. nov., isolated from marine sediment.</title>
        <authorList>
            <person name="Li C.-M."/>
        </authorList>
    </citation>
    <scope>NUCLEOTIDE SEQUENCE [LARGE SCALE GENOMIC DNA]</scope>
    <source>
        <strain evidence="21 22">E4404</strain>
    </source>
</reference>